<evidence type="ECO:0000256" key="3">
    <source>
        <dbReference type="ARBA" id="ARBA00022694"/>
    </source>
</evidence>
<accession>A0AAV9XTR5</accession>
<dbReference type="SUPFAM" id="SSF50998">
    <property type="entry name" value="Quinoprotein alcohol dehydrogenase-like"/>
    <property type="match status" value="1"/>
</dbReference>
<evidence type="ECO:0000256" key="5">
    <source>
        <dbReference type="ARBA" id="ARBA00023242"/>
    </source>
</evidence>
<dbReference type="Pfam" id="PF00400">
    <property type="entry name" value="WD40"/>
    <property type="match status" value="1"/>
</dbReference>
<dbReference type="Proteomes" id="UP001311799">
    <property type="component" value="Unassembled WGS sequence"/>
</dbReference>
<reference evidence="7 8" key="1">
    <citation type="submission" date="2023-10" db="EMBL/GenBank/DDBJ databases">
        <title>Comparative genomics analysis reveals potential genetic determinants of host preference in Cryptosporidium xiaoi.</title>
        <authorList>
            <person name="Xiao L."/>
            <person name="Li J."/>
        </authorList>
    </citation>
    <scope>NUCLEOTIDE SEQUENCE [LARGE SCALE GENOMIC DNA]</scope>
    <source>
        <strain evidence="7 8">52996</strain>
    </source>
</reference>
<dbReference type="GO" id="GO:0005634">
    <property type="term" value="C:nucleus"/>
    <property type="evidence" value="ECO:0007669"/>
    <property type="project" value="UniProtKB-SubCell"/>
</dbReference>
<keyword evidence="5" id="KW-0539">Nucleus</keyword>
<evidence type="ECO:0000256" key="1">
    <source>
        <dbReference type="ARBA" id="ARBA00004123"/>
    </source>
</evidence>
<dbReference type="AlphaFoldDB" id="A0AAV9XTR5"/>
<keyword evidence="4" id="KW-0677">Repeat</keyword>
<keyword evidence="8" id="KW-1185">Reference proteome</keyword>
<keyword evidence="3" id="KW-0819">tRNA processing</keyword>
<evidence type="ECO:0000256" key="2">
    <source>
        <dbReference type="ARBA" id="ARBA00022574"/>
    </source>
</evidence>
<evidence type="ECO:0000256" key="4">
    <source>
        <dbReference type="ARBA" id="ARBA00022737"/>
    </source>
</evidence>
<dbReference type="GO" id="GO:0043527">
    <property type="term" value="C:tRNA methyltransferase complex"/>
    <property type="evidence" value="ECO:0007669"/>
    <property type="project" value="TreeGrafter"/>
</dbReference>
<dbReference type="PANTHER" id="PTHR16288">
    <property type="entry name" value="WD40 REPEAT PROTEIN 4"/>
    <property type="match status" value="1"/>
</dbReference>
<dbReference type="GO" id="GO:0036265">
    <property type="term" value="P:RNA (guanine-N7)-methylation"/>
    <property type="evidence" value="ECO:0007669"/>
    <property type="project" value="InterPro"/>
</dbReference>
<dbReference type="Gene3D" id="2.130.10.10">
    <property type="entry name" value="YVTN repeat-like/Quinoprotein amine dehydrogenase"/>
    <property type="match status" value="1"/>
</dbReference>
<feature type="repeat" description="WD" evidence="6">
    <location>
        <begin position="212"/>
        <end position="241"/>
    </location>
</feature>
<evidence type="ECO:0000256" key="6">
    <source>
        <dbReference type="PROSITE-ProRule" id="PRU00221"/>
    </source>
</evidence>
<dbReference type="InterPro" id="IPR015943">
    <property type="entry name" value="WD40/YVTN_repeat-like_dom_sf"/>
</dbReference>
<dbReference type="PROSITE" id="PS50082">
    <property type="entry name" value="WD_REPEATS_2"/>
    <property type="match status" value="1"/>
</dbReference>
<evidence type="ECO:0000313" key="8">
    <source>
        <dbReference type="Proteomes" id="UP001311799"/>
    </source>
</evidence>
<dbReference type="GO" id="GO:0006400">
    <property type="term" value="P:tRNA modification"/>
    <property type="evidence" value="ECO:0007669"/>
    <property type="project" value="TreeGrafter"/>
</dbReference>
<name>A0AAV9XTR5_9CRYT</name>
<evidence type="ECO:0000313" key="7">
    <source>
        <dbReference type="EMBL" id="KAK6587893.1"/>
    </source>
</evidence>
<keyword evidence="2 6" id="KW-0853">WD repeat</keyword>
<dbReference type="GO" id="GO:0005829">
    <property type="term" value="C:cytosol"/>
    <property type="evidence" value="ECO:0007669"/>
    <property type="project" value="TreeGrafter"/>
</dbReference>
<comment type="caution">
    <text evidence="7">The sequence shown here is derived from an EMBL/GenBank/DDBJ whole genome shotgun (WGS) entry which is preliminary data.</text>
</comment>
<organism evidence="7 8">
    <name type="scientific">Cryptosporidium xiaoi</name>
    <dbReference type="NCBI Taxonomy" id="659607"/>
    <lineage>
        <taxon>Eukaryota</taxon>
        <taxon>Sar</taxon>
        <taxon>Alveolata</taxon>
        <taxon>Apicomplexa</taxon>
        <taxon>Conoidasida</taxon>
        <taxon>Coccidia</taxon>
        <taxon>Eucoccidiorida</taxon>
        <taxon>Eimeriorina</taxon>
        <taxon>Cryptosporidiidae</taxon>
        <taxon>Cryptosporidium</taxon>
    </lineage>
</organism>
<comment type="subcellular location">
    <subcellularLocation>
        <location evidence="1">Nucleus</location>
    </subcellularLocation>
</comment>
<dbReference type="InterPro" id="IPR028884">
    <property type="entry name" value="Trm82"/>
</dbReference>
<dbReference type="PANTHER" id="PTHR16288:SF0">
    <property type="entry name" value="TRNA (GUANINE-N(7)-)-METHYLTRANSFERASE NON-CATALYTIC SUBUNIT WDR4"/>
    <property type="match status" value="1"/>
</dbReference>
<gene>
    <name evidence="7" type="ORF">RS030_81325</name>
</gene>
<dbReference type="InterPro" id="IPR011047">
    <property type="entry name" value="Quinoprotein_ADH-like_sf"/>
</dbReference>
<sequence length="253" mass="29266">MINRIVSSSLFYFSDHLIWFIKSKLYLFSVFDKILTDQNLVDDEDCEIISINISKDNLLTICCTNKFVYLVKLKDSRFIVVGKYLHQKRAVTSIRLSETNEIVLFDKFGDAYSIPITFFKVDYIYKKDKKQKIDEFCDVNLMGNDSDETIFPKMGHLSSITCSVKSCILNYLFVGNKCGKIWVSNSMNLEHTISILCGHDDAITSLYEISLFSKSNSYLISCSLDKKIKIWNYSCSEEIDSIDIEVSWFNFKS</sequence>
<dbReference type="InterPro" id="IPR001680">
    <property type="entry name" value="WD40_rpt"/>
</dbReference>
<dbReference type="EMBL" id="JAWDEY010000036">
    <property type="protein sequence ID" value="KAK6587893.1"/>
    <property type="molecule type" value="Genomic_DNA"/>
</dbReference>
<proteinExistence type="predicted"/>
<protein>
    <submittedName>
        <fullName evidence="7">Uncharacterized protein</fullName>
    </submittedName>
</protein>